<keyword evidence="4" id="KW-1185">Reference proteome</keyword>
<dbReference type="GO" id="GO:0000160">
    <property type="term" value="P:phosphorelay signal transduction system"/>
    <property type="evidence" value="ECO:0007669"/>
    <property type="project" value="InterPro"/>
</dbReference>
<feature type="domain" description="Response regulatory" evidence="2">
    <location>
        <begin position="1"/>
        <end position="67"/>
    </location>
</feature>
<name>A0A0K1QCQ7_9BACT</name>
<evidence type="ECO:0000313" key="3">
    <source>
        <dbReference type="EMBL" id="AKV03447.1"/>
    </source>
</evidence>
<evidence type="ECO:0000259" key="2">
    <source>
        <dbReference type="PROSITE" id="PS50110"/>
    </source>
</evidence>
<dbReference type="AlphaFoldDB" id="A0A0K1QCQ7"/>
<organism evidence="3 4">
    <name type="scientific">Labilithrix luteola</name>
    <dbReference type="NCBI Taxonomy" id="1391654"/>
    <lineage>
        <taxon>Bacteria</taxon>
        <taxon>Pseudomonadati</taxon>
        <taxon>Myxococcota</taxon>
        <taxon>Polyangia</taxon>
        <taxon>Polyangiales</taxon>
        <taxon>Labilitrichaceae</taxon>
        <taxon>Labilithrix</taxon>
    </lineage>
</organism>
<dbReference type="Proteomes" id="UP000064967">
    <property type="component" value="Chromosome"/>
</dbReference>
<evidence type="ECO:0000256" key="1">
    <source>
        <dbReference type="PROSITE-ProRule" id="PRU00169"/>
    </source>
</evidence>
<dbReference type="InterPro" id="IPR001789">
    <property type="entry name" value="Sig_transdc_resp-reg_receiver"/>
</dbReference>
<dbReference type="InterPro" id="IPR011006">
    <property type="entry name" value="CheY-like_superfamily"/>
</dbReference>
<dbReference type="EMBL" id="CP012333">
    <property type="protein sequence ID" value="AKV03447.1"/>
    <property type="molecule type" value="Genomic_DNA"/>
</dbReference>
<sequence length="108" mass="11603">MIRTDSGGNGLEFARELRATHPAMRVILTSSYCLSERQLERADCGVSGFIPKPYDITEVVSFIHAKASCPPSSRRLWHAEAPSGVTPRPTETEAYAVAAAAGGVRGRS</sequence>
<protein>
    <recommendedName>
        <fullName evidence="2">Response regulatory domain-containing protein</fullName>
    </recommendedName>
</protein>
<dbReference type="PROSITE" id="PS50110">
    <property type="entry name" value="RESPONSE_REGULATORY"/>
    <property type="match status" value="1"/>
</dbReference>
<evidence type="ECO:0000313" key="4">
    <source>
        <dbReference type="Proteomes" id="UP000064967"/>
    </source>
</evidence>
<dbReference type="SUPFAM" id="SSF52172">
    <property type="entry name" value="CheY-like"/>
    <property type="match status" value="1"/>
</dbReference>
<dbReference type="STRING" id="1391654.AKJ09_10110"/>
<reference evidence="3 4" key="1">
    <citation type="submission" date="2015-08" db="EMBL/GenBank/DDBJ databases">
        <authorList>
            <person name="Babu N.S."/>
            <person name="Beckwith C.J."/>
            <person name="Beseler K.G."/>
            <person name="Brison A."/>
            <person name="Carone J.V."/>
            <person name="Caskin T.P."/>
            <person name="Diamond M."/>
            <person name="Durham M.E."/>
            <person name="Foxe J.M."/>
            <person name="Go M."/>
            <person name="Henderson B.A."/>
            <person name="Jones I.B."/>
            <person name="McGettigan J.A."/>
            <person name="Micheletti S.J."/>
            <person name="Nasrallah M.E."/>
            <person name="Ortiz D."/>
            <person name="Piller C.R."/>
            <person name="Privatt S.R."/>
            <person name="Schneider S.L."/>
            <person name="Sharp S."/>
            <person name="Smith T.C."/>
            <person name="Stanton J.D."/>
            <person name="Ullery H.E."/>
            <person name="Wilson R.J."/>
            <person name="Serrano M.G."/>
            <person name="Buck G."/>
            <person name="Lee V."/>
            <person name="Wang Y."/>
            <person name="Carvalho R."/>
            <person name="Voegtly L."/>
            <person name="Shi R."/>
            <person name="Duckworth R."/>
            <person name="Johnson A."/>
            <person name="Loviza R."/>
            <person name="Walstead R."/>
            <person name="Shah Z."/>
            <person name="Kiflezghi M."/>
            <person name="Wade K."/>
            <person name="Ball S.L."/>
            <person name="Bradley K.W."/>
            <person name="Asai D.J."/>
            <person name="Bowman C.A."/>
            <person name="Russell D.A."/>
            <person name="Pope W.H."/>
            <person name="Jacobs-Sera D."/>
            <person name="Hendrix R.W."/>
            <person name="Hatfull G.F."/>
        </authorList>
    </citation>
    <scope>NUCLEOTIDE SEQUENCE [LARGE SCALE GENOMIC DNA]</scope>
    <source>
        <strain evidence="3 4">DSM 27648</strain>
    </source>
</reference>
<dbReference type="KEGG" id="llu:AKJ09_10110"/>
<proteinExistence type="predicted"/>
<dbReference type="Gene3D" id="3.40.50.2300">
    <property type="match status" value="1"/>
</dbReference>
<gene>
    <name evidence="3" type="ORF">AKJ09_10110</name>
</gene>
<comment type="caution">
    <text evidence="1">Lacks conserved residue(s) required for the propagation of feature annotation.</text>
</comment>
<accession>A0A0K1QCQ7</accession>